<dbReference type="InterPro" id="IPR029063">
    <property type="entry name" value="SAM-dependent_MTases_sf"/>
</dbReference>
<dbReference type="Proteomes" id="UP001165427">
    <property type="component" value="Unassembled WGS sequence"/>
</dbReference>
<dbReference type="EMBL" id="JALJRB010000004">
    <property type="protein sequence ID" value="MCJ8499934.1"/>
    <property type="molecule type" value="Genomic_DNA"/>
</dbReference>
<dbReference type="InterPro" id="IPR025714">
    <property type="entry name" value="Methyltranfer_dom"/>
</dbReference>
<evidence type="ECO:0000313" key="2">
    <source>
        <dbReference type="EMBL" id="MCJ8499934.1"/>
    </source>
</evidence>
<name>A0AA41UIC4_9BACT</name>
<feature type="domain" description="Methyltransferase" evidence="1">
    <location>
        <begin position="31"/>
        <end position="161"/>
    </location>
</feature>
<dbReference type="AlphaFoldDB" id="A0AA41UIC4"/>
<keyword evidence="2" id="KW-0808">Transferase</keyword>
<dbReference type="GO" id="GO:0008168">
    <property type="term" value="F:methyltransferase activity"/>
    <property type="evidence" value="ECO:0007669"/>
    <property type="project" value="UniProtKB-KW"/>
</dbReference>
<dbReference type="RefSeq" id="WP_246903623.1">
    <property type="nucleotide sequence ID" value="NZ_JALJRB010000004.1"/>
</dbReference>
<dbReference type="Pfam" id="PF13847">
    <property type="entry name" value="Methyltransf_31"/>
    <property type="match status" value="1"/>
</dbReference>
<evidence type="ECO:0000259" key="1">
    <source>
        <dbReference type="Pfam" id="PF13847"/>
    </source>
</evidence>
<dbReference type="GO" id="GO:0032259">
    <property type="term" value="P:methylation"/>
    <property type="evidence" value="ECO:0007669"/>
    <property type="project" value="UniProtKB-KW"/>
</dbReference>
<keyword evidence="2" id="KW-0489">Methyltransferase</keyword>
<keyword evidence="3" id="KW-1185">Reference proteome</keyword>
<accession>A0AA41UIC4</accession>
<comment type="caution">
    <text evidence="2">The sequence shown here is derived from an EMBL/GenBank/DDBJ whole genome shotgun (WGS) entry which is preliminary data.</text>
</comment>
<reference evidence="2" key="1">
    <citation type="submission" date="2022-04" db="EMBL/GenBank/DDBJ databases">
        <title>Desulfatitalea alkaliphila sp. nov., a novel anaerobic sulfate-reducing bacterium isolated from terrestrial mud volcano, Taman Peninsula, Russia.</title>
        <authorList>
            <person name="Khomyakova M.A."/>
            <person name="Merkel A.Y."/>
            <person name="Slobodkin A.I."/>
        </authorList>
    </citation>
    <scope>NUCLEOTIDE SEQUENCE</scope>
    <source>
        <strain evidence="2">M08but</strain>
    </source>
</reference>
<proteinExistence type="predicted"/>
<evidence type="ECO:0000313" key="3">
    <source>
        <dbReference type="Proteomes" id="UP001165427"/>
    </source>
</evidence>
<organism evidence="2 3">
    <name type="scientific">Desulfatitalea alkaliphila</name>
    <dbReference type="NCBI Taxonomy" id="2929485"/>
    <lineage>
        <taxon>Bacteria</taxon>
        <taxon>Pseudomonadati</taxon>
        <taxon>Thermodesulfobacteriota</taxon>
        <taxon>Desulfobacteria</taxon>
        <taxon>Desulfobacterales</taxon>
        <taxon>Desulfosarcinaceae</taxon>
        <taxon>Desulfatitalea</taxon>
    </lineage>
</organism>
<dbReference type="Gene3D" id="3.40.50.150">
    <property type="entry name" value="Vaccinia Virus protein VP39"/>
    <property type="match status" value="1"/>
</dbReference>
<dbReference type="SUPFAM" id="SSF53335">
    <property type="entry name" value="S-adenosyl-L-methionine-dependent methyltransferases"/>
    <property type="match status" value="1"/>
</dbReference>
<dbReference type="CDD" id="cd02440">
    <property type="entry name" value="AdoMet_MTases"/>
    <property type="match status" value="1"/>
</dbReference>
<gene>
    <name evidence="2" type="ORF">MRX98_05060</name>
</gene>
<sequence length="224" mass="26211">MSGISVRNQIYALIFDDITSWCYRNCLSYFHPGATILDVGIGNGIMMKHFHQLIREKELSIIGIDINKTYLNQCNGYIECFNLEDHIQIQNAPIEQYEPPARPYFDYILFSMSFMLFEDQRLVLDRIKNWLKPQGQLVFFQTLFKEKLRLIEFIKPKLNYLTTIDFGRITYEDAFYNLLQEKGVTVVKDRLIKKEWFKGEYRMIVANPENGTGPKKSPPPSATG</sequence>
<protein>
    <submittedName>
        <fullName evidence="2">Class I SAM-dependent methyltransferase</fullName>
    </submittedName>
</protein>